<dbReference type="AlphaFoldDB" id="A0AAV2G8C7"/>
<reference evidence="1 2" key="1">
    <citation type="submission" date="2024-04" db="EMBL/GenBank/DDBJ databases">
        <authorList>
            <person name="Fracassetti M."/>
        </authorList>
    </citation>
    <scope>NUCLEOTIDE SEQUENCE [LARGE SCALE GENOMIC DNA]</scope>
</reference>
<gene>
    <name evidence="1" type="ORF">LTRI10_LOCUS46599</name>
</gene>
<organism evidence="1 2">
    <name type="scientific">Linum trigynum</name>
    <dbReference type="NCBI Taxonomy" id="586398"/>
    <lineage>
        <taxon>Eukaryota</taxon>
        <taxon>Viridiplantae</taxon>
        <taxon>Streptophyta</taxon>
        <taxon>Embryophyta</taxon>
        <taxon>Tracheophyta</taxon>
        <taxon>Spermatophyta</taxon>
        <taxon>Magnoliopsida</taxon>
        <taxon>eudicotyledons</taxon>
        <taxon>Gunneridae</taxon>
        <taxon>Pentapetalae</taxon>
        <taxon>rosids</taxon>
        <taxon>fabids</taxon>
        <taxon>Malpighiales</taxon>
        <taxon>Linaceae</taxon>
        <taxon>Linum</taxon>
    </lineage>
</organism>
<name>A0AAV2G8C7_9ROSI</name>
<evidence type="ECO:0000313" key="1">
    <source>
        <dbReference type="EMBL" id="CAL1406905.1"/>
    </source>
</evidence>
<sequence>MKRQEEIVTFKQADDESLAETWERYKGLLMRCPNHGLEDWNVIIIFFNGIRRKFRDALNNASRNGFTSMEAPTTYDLVEKICSEATKWGSDTSIRRIGGLHEIDKVASLEAKIDAKLDSKFDALKRRLAKIALGRQEEVASSELCEGPHHRDMCQLGAA</sequence>
<protein>
    <recommendedName>
        <fullName evidence="3">Retrotransposon gag domain-containing protein</fullName>
    </recommendedName>
</protein>
<evidence type="ECO:0008006" key="3">
    <source>
        <dbReference type="Google" id="ProtNLM"/>
    </source>
</evidence>
<keyword evidence="2" id="KW-1185">Reference proteome</keyword>
<dbReference type="EMBL" id="OZ034821">
    <property type="protein sequence ID" value="CAL1406905.1"/>
    <property type="molecule type" value="Genomic_DNA"/>
</dbReference>
<evidence type="ECO:0000313" key="2">
    <source>
        <dbReference type="Proteomes" id="UP001497516"/>
    </source>
</evidence>
<accession>A0AAV2G8C7</accession>
<proteinExistence type="predicted"/>
<dbReference type="Proteomes" id="UP001497516">
    <property type="component" value="Chromosome 8"/>
</dbReference>